<feature type="region of interest" description="Disordered" evidence="1">
    <location>
        <begin position="1277"/>
        <end position="1330"/>
    </location>
</feature>
<feature type="compositionally biased region" description="Low complexity" evidence="1">
    <location>
        <begin position="1284"/>
        <end position="1297"/>
    </location>
</feature>
<feature type="compositionally biased region" description="Low complexity" evidence="1">
    <location>
        <begin position="886"/>
        <end position="897"/>
    </location>
</feature>
<feature type="compositionally biased region" description="Polar residues" evidence="1">
    <location>
        <begin position="898"/>
        <end position="909"/>
    </location>
</feature>
<feature type="compositionally biased region" description="Acidic residues" evidence="1">
    <location>
        <begin position="68"/>
        <end position="83"/>
    </location>
</feature>
<accession>A0A316YF14</accession>
<dbReference type="OrthoDB" id="3365764at2759"/>
<evidence type="ECO:0000313" key="2">
    <source>
        <dbReference type="EMBL" id="PWN87464.1"/>
    </source>
</evidence>
<dbReference type="InParanoid" id="A0A316YF14"/>
<feature type="compositionally biased region" description="Polar residues" evidence="1">
    <location>
        <begin position="147"/>
        <end position="169"/>
    </location>
</feature>
<feature type="compositionally biased region" description="Basic residues" evidence="1">
    <location>
        <begin position="1078"/>
        <end position="1105"/>
    </location>
</feature>
<feature type="region of interest" description="Disordered" evidence="1">
    <location>
        <begin position="1077"/>
        <end position="1242"/>
    </location>
</feature>
<feature type="compositionally biased region" description="Basic and acidic residues" evidence="1">
    <location>
        <begin position="1225"/>
        <end position="1237"/>
    </location>
</feature>
<feature type="region of interest" description="Disordered" evidence="1">
    <location>
        <begin position="131"/>
        <end position="298"/>
    </location>
</feature>
<feature type="compositionally biased region" description="Low complexity" evidence="1">
    <location>
        <begin position="958"/>
        <end position="969"/>
    </location>
</feature>
<feature type="compositionally biased region" description="Acidic residues" evidence="1">
    <location>
        <begin position="542"/>
        <end position="552"/>
    </location>
</feature>
<feature type="compositionally biased region" description="Polar residues" evidence="1">
    <location>
        <begin position="700"/>
        <end position="725"/>
    </location>
</feature>
<dbReference type="RefSeq" id="XP_025374662.1">
    <property type="nucleotide sequence ID" value="XM_025518339.1"/>
</dbReference>
<feature type="compositionally biased region" description="Polar residues" evidence="1">
    <location>
        <begin position="417"/>
        <end position="429"/>
    </location>
</feature>
<feature type="compositionally biased region" description="Acidic residues" evidence="1">
    <location>
        <begin position="92"/>
        <end position="102"/>
    </location>
</feature>
<feature type="compositionally biased region" description="Polar residues" evidence="1">
    <location>
        <begin position="489"/>
        <end position="504"/>
    </location>
</feature>
<name>A0A316YF14_9BASI</name>
<feature type="compositionally biased region" description="Basic residues" evidence="1">
    <location>
        <begin position="916"/>
        <end position="926"/>
    </location>
</feature>
<feature type="compositionally biased region" description="Low complexity" evidence="1">
    <location>
        <begin position="269"/>
        <end position="279"/>
    </location>
</feature>
<feature type="region of interest" description="Disordered" evidence="1">
    <location>
        <begin position="638"/>
        <end position="766"/>
    </location>
</feature>
<dbReference type="GeneID" id="37040255"/>
<feature type="compositionally biased region" description="Polar residues" evidence="1">
    <location>
        <begin position="737"/>
        <end position="750"/>
    </location>
</feature>
<proteinExistence type="predicted"/>
<feature type="compositionally biased region" description="Polar residues" evidence="1">
    <location>
        <begin position="438"/>
        <end position="449"/>
    </location>
</feature>
<evidence type="ECO:0000313" key="3">
    <source>
        <dbReference type="Proteomes" id="UP000245768"/>
    </source>
</evidence>
<feature type="region of interest" description="Disordered" evidence="1">
    <location>
        <begin position="1"/>
        <end position="106"/>
    </location>
</feature>
<feature type="compositionally biased region" description="Polar residues" evidence="1">
    <location>
        <begin position="638"/>
        <end position="648"/>
    </location>
</feature>
<feature type="region of interest" description="Disordered" evidence="1">
    <location>
        <begin position="791"/>
        <end position="846"/>
    </location>
</feature>
<feature type="compositionally biased region" description="Basic and acidic residues" evidence="1">
    <location>
        <begin position="242"/>
        <end position="258"/>
    </location>
</feature>
<feature type="compositionally biased region" description="Polar residues" evidence="1">
    <location>
        <begin position="184"/>
        <end position="204"/>
    </location>
</feature>
<organism evidence="2 3">
    <name type="scientific">Acaromyces ingoldii</name>
    <dbReference type="NCBI Taxonomy" id="215250"/>
    <lineage>
        <taxon>Eukaryota</taxon>
        <taxon>Fungi</taxon>
        <taxon>Dikarya</taxon>
        <taxon>Basidiomycota</taxon>
        <taxon>Ustilaginomycotina</taxon>
        <taxon>Exobasidiomycetes</taxon>
        <taxon>Exobasidiales</taxon>
        <taxon>Cryptobasidiaceae</taxon>
        <taxon>Acaromyces</taxon>
    </lineage>
</organism>
<feature type="region of interest" description="Disordered" evidence="1">
    <location>
        <begin position="410"/>
        <end position="606"/>
    </location>
</feature>
<feature type="compositionally biased region" description="Polar residues" evidence="1">
    <location>
        <begin position="43"/>
        <end position="62"/>
    </location>
</feature>
<keyword evidence="3" id="KW-1185">Reference proteome</keyword>
<sequence>MPTAAQRQRMAAAAAAATAAPAAPAAAAAPSAASTARKGDGKATSSRLAGNKSNTATTSKPTFQVDASEFEDAFSDDDEEEQGESGQRGMNDDDIDDDDDDAAVAFEMDGQELWAQNYCATCDCLIEPGQGVGPKKEQQQQQQQQQKSSSNPTSPTASLSRASSGTVTSALGVKSKSGTIKARPTSSDGHPESSSSNLKRTSSAGRIHTVGGGGAPLGPHKRTGSAASRLNALSELKPTTKLHPDGETKPRKSAEAKVRAPGLARRNSSKSAQGSADSSPVSPNSTLPRTKKGGLLGPLTPAALKQEQEAEAARLSAPPALYCSERCRMIDEQRSSGLGELIHYLSDPLSSPTWVPGSLANAAPSTTSVASASQWPARVPSLSSMSPNGASYGLWTPESECTCPDCLEKSSAVPSGASDTTESSGSNVYGPTGRKQQRSQSGRIVTPQNLVPPGSGAIDGYFGAVTHMGRKGKTRESPQLQPQRLVGRGQTQAAQDSVSNAGTESSTRSSDSSNKSDMFDRNSTSRRSTNRNTSPKSFEASEAIDERDDDCGGDGTVSSVNSDERKSGTVTTGTVTPAAATAMSPNSRPMSMASIRPSSVSQSYGSSPYAAAPLRLLRRGDHHAEPSVDVTADFARSPSTSNVLSRSMASERTEMGSSSITLGAANTGPSSLLSRRQERFSSLDPHPSPLKPSDEVALSRSYQDTSAIETLKSAQARASMSSTPANAAPKHHRGISETASPTWWPRQNVSDGAGGDEAGRRSSMTAANGSWLRTSLSSAWATIRGLPTFSTTGASDDASASPSPENTDAPNSPAPPKLTAEAQLQSAAMARRGSKGSSSGSGRRKFEEDVAAAGASHGGLVRKPTTQRGNVPAFAHEIGRGQIPGEAEAAATSTSESKGQLSRSATTNDVVEEEKRRRRAQHKHQRSKDVTALPPLLGASRPGSSTNLYAMRARPGRTHSTTSSTASQTGGNGGQPARSRAGSNGPVLYVGSAGSHVGLPANGLSRPTTPGMRRSPSGASTPPAYEVGAAGFSPGRNMSFIANAGTSPRRAGLGWGAMTSITGTEAPAARGLYAQQQQHHHHHLHRPHHTNHHQAHHRHHQHHHGPPQARPHQQHRSGASIQLGNVGLLGHHPHGHASMYGRHATTPVRSSTPRVPEEGGEMSGAALKGEVIDSPTAQDFDISRPKSAIGSRRHHSGAPPRPKSTMAMRPHGVSALEAGLASPEATRRLSQHDRTRSYESASSGVKFYPVLEVSGQQTHDRYDAGWNLEGAGLTDYLPRDKLTSEPSSSSASGAATTSHERRSMSTSDRQVHPSDAPRPNRKKLFYFDAT</sequence>
<feature type="compositionally biased region" description="Low complexity" evidence="1">
    <location>
        <begin position="505"/>
        <end position="534"/>
    </location>
</feature>
<feature type="compositionally biased region" description="Low complexity" evidence="1">
    <location>
        <begin position="568"/>
        <end position="582"/>
    </location>
</feature>
<feature type="compositionally biased region" description="Low complexity" evidence="1">
    <location>
        <begin position="794"/>
        <end position="804"/>
    </location>
</feature>
<feature type="region of interest" description="Disordered" evidence="1">
    <location>
        <begin position="879"/>
        <end position="1028"/>
    </location>
</feature>
<protein>
    <submittedName>
        <fullName evidence="2">Uncharacterized protein</fullName>
    </submittedName>
</protein>
<dbReference type="Proteomes" id="UP000245768">
    <property type="component" value="Unassembled WGS sequence"/>
</dbReference>
<evidence type="ECO:0000256" key="1">
    <source>
        <dbReference type="SAM" id="MobiDB-lite"/>
    </source>
</evidence>
<feature type="compositionally biased region" description="Low complexity" evidence="1">
    <location>
        <begin position="1"/>
        <end position="36"/>
    </location>
</feature>
<gene>
    <name evidence="2" type="ORF">FA10DRAFT_185897</name>
</gene>
<dbReference type="EMBL" id="KZ819640">
    <property type="protein sequence ID" value="PWN87464.1"/>
    <property type="molecule type" value="Genomic_DNA"/>
</dbReference>
<reference evidence="2 3" key="1">
    <citation type="journal article" date="2018" name="Mol. Biol. Evol.">
        <title>Broad Genomic Sampling Reveals a Smut Pathogenic Ancestry of the Fungal Clade Ustilaginomycotina.</title>
        <authorList>
            <person name="Kijpornyongpan T."/>
            <person name="Mondo S.J."/>
            <person name="Barry K."/>
            <person name="Sandor L."/>
            <person name="Lee J."/>
            <person name="Lipzen A."/>
            <person name="Pangilinan J."/>
            <person name="LaButti K."/>
            <person name="Hainaut M."/>
            <person name="Henrissat B."/>
            <person name="Grigoriev I.V."/>
            <person name="Spatafora J.W."/>
            <person name="Aime M.C."/>
        </authorList>
    </citation>
    <scope>NUCLEOTIDE SEQUENCE [LARGE SCALE GENOMIC DNA]</scope>
    <source>
        <strain evidence="2 3">MCA 4198</strain>
    </source>
</reference>